<dbReference type="InterPro" id="IPR036013">
    <property type="entry name" value="Band_7/SPFH_dom_sf"/>
</dbReference>
<dbReference type="Pfam" id="PF01145">
    <property type="entry name" value="Band_7"/>
    <property type="match status" value="1"/>
</dbReference>
<feature type="compositionally biased region" description="Polar residues" evidence="4">
    <location>
        <begin position="341"/>
        <end position="361"/>
    </location>
</feature>
<dbReference type="PANTHER" id="PTHR43327">
    <property type="entry name" value="STOMATIN-LIKE PROTEIN 2, MITOCHONDRIAL"/>
    <property type="match status" value="1"/>
</dbReference>
<evidence type="ECO:0000313" key="7">
    <source>
        <dbReference type="Proteomes" id="UP001151760"/>
    </source>
</evidence>
<dbReference type="CDD" id="cd08829">
    <property type="entry name" value="SPFH_paraslipin"/>
    <property type="match status" value="1"/>
</dbReference>
<name>A0ABQ5B101_9ASTR</name>
<accession>A0ABQ5B101</accession>
<keyword evidence="7" id="KW-1185">Reference proteome</keyword>
<dbReference type="EMBL" id="BQNB010012766">
    <property type="protein sequence ID" value="GJT07627.1"/>
    <property type="molecule type" value="Genomic_DNA"/>
</dbReference>
<evidence type="ECO:0000256" key="1">
    <source>
        <dbReference type="ARBA" id="ARBA00004173"/>
    </source>
</evidence>
<keyword evidence="3" id="KW-0496">Mitochondrion</keyword>
<comment type="caution">
    <text evidence="6">The sequence shown here is derived from an EMBL/GenBank/DDBJ whole genome shotgun (WGS) entry which is preliminary data.</text>
</comment>
<sequence>MNRVLRSQGAMNAVRLLRNNNSLTALKAISSSSSVRHFRSARDLNDIYAATHTPVNWGVRIVPERKAFVIERFGRFAKILKPGIHLLIPFVDKIAYVHSLKEETILVPDQTAITKDNIVDPELASYGVENPIYAVTQLAQTTMRSELGKITLDKTFEERATLNDKIVIAINEAAKDWGLTCLRYEIKDINPPPVVQVAMERQAEAERKKRASILDSEGERQSQINIAEGRKTSVVLEAQAQAEAILVKAQATNKGLALISQSIKENGGAEAASLQVAERYIDAFGKVAKESTTLLLPTDASNPANMVAQALSIFKSLNGQDPGKTLLSKSTTDSKIDSHENLSVNSSLGSPTFSLQNKRKN</sequence>
<dbReference type="SMART" id="SM00244">
    <property type="entry name" value="PHB"/>
    <property type="match status" value="1"/>
</dbReference>
<evidence type="ECO:0000256" key="3">
    <source>
        <dbReference type="ARBA" id="ARBA00023128"/>
    </source>
</evidence>
<proteinExistence type="inferred from homology"/>
<reference evidence="6" key="2">
    <citation type="submission" date="2022-01" db="EMBL/GenBank/DDBJ databases">
        <authorList>
            <person name="Yamashiro T."/>
            <person name="Shiraishi A."/>
            <person name="Satake H."/>
            <person name="Nakayama K."/>
        </authorList>
    </citation>
    <scope>NUCLEOTIDE SEQUENCE</scope>
</reference>
<dbReference type="InterPro" id="IPR001107">
    <property type="entry name" value="Band_7"/>
</dbReference>
<dbReference type="SUPFAM" id="SSF117892">
    <property type="entry name" value="Band 7/SPFH domain"/>
    <property type="match status" value="1"/>
</dbReference>
<comment type="subcellular location">
    <subcellularLocation>
        <location evidence="1">Mitochondrion</location>
    </subcellularLocation>
</comment>
<evidence type="ECO:0000313" key="6">
    <source>
        <dbReference type="EMBL" id="GJT07627.1"/>
    </source>
</evidence>
<evidence type="ECO:0000259" key="5">
    <source>
        <dbReference type="SMART" id="SM00244"/>
    </source>
</evidence>
<protein>
    <submittedName>
        <fullName evidence="6">Stomatin-like protein 2, mitochondrial</fullName>
    </submittedName>
</protein>
<dbReference type="Pfam" id="PF16200">
    <property type="entry name" value="Band_7_C"/>
    <property type="match status" value="1"/>
</dbReference>
<evidence type="ECO:0000256" key="2">
    <source>
        <dbReference type="ARBA" id="ARBA00008164"/>
    </source>
</evidence>
<dbReference type="Gene3D" id="3.30.479.30">
    <property type="entry name" value="Band 7 domain"/>
    <property type="match status" value="1"/>
</dbReference>
<reference evidence="6" key="1">
    <citation type="journal article" date="2022" name="Int. J. Mol. Sci.">
        <title>Draft Genome of Tanacetum Coccineum: Genomic Comparison of Closely Related Tanacetum-Family Plants.</title>
        <authorList>
            <person name="Yamashiro T."/>
            <person name="Shiraishi A."/>
            <person name="Nakayama K."/>
            <person name="Satake H."/>
        </authorList>
    </citation>
    <scope>NUCLEOTIDE SEQUENCE</scope>
</reference>
<dbReference type="InterPro" id="IPR001972">
    <property type="entry name" value="Stomatin_HflK_fam"/>
</dbReference>
<comment type="similarity">
    <text evidence="2">Belongs to the band 7/mec-2 family.</text>
</comment>
<dbReference type="InterPro" id="IPR050710">
    <property type="entry name" value="Band7/mec-2_domain"/>
</dbReference>
<evidence type="ECO:0000256" key="4">
    <source>
        <dbReference type="SAM" id="MobiDB-lite"/>
    </source>
</evidence>
<dbReference type="PANTHER" id="PTHR43327:SF10">
    <property type="entry name" value="STOMATIN-LIKE PROTEIN 2, MITOCHONDRIAL"/>
    <property type="match status" value="1"/>
</dbReference>
<dbReference type="InterPro" id="IPR032435">
    <property type="entry name" value="STML2-like_C"/>
</dbReference>
<feature type="region of interest" description="Disordered" evidence="4">
    <location>
        <begin position="324"/>
        <end position="361"/>
    </location>
</feature>
<gene>
    <name evidence="6" type="ORF">Tco_0842089</name>
</gene>
<dbReference type="PRINTS" id="PR00721">
    <property type="entry name" value="STOMATIN"/>
</dbReference>
<organism evidence="6 7">
    <name type="scientific">Tanacetum coccineum</name>
    <dbReference type="NCBI Taxonomy" id="301880"/>
    <lineage>
        <taxon>Eukaryota</taxon>
        <taxon>Viridiplantae</taxon>
        <taxon>Streptophyta</taxon>
        <taxon>Embryophyta</taxon>
        <taxon>Tracheophyta</taxon>
        <taxon>Spermatophyta</taxon>
        <taxon>Magnoliopsida</taxon>
        <taxon>eudicotyledons</taxon>
        <taxon>Gunneridae</taxon>
        <taxon>Pentapetalae</taxon>
        <taxon>asterids</taxon>
        <taxon>campanulids</taxon>
        <taxon>Asterales</taxon>
        <taxon>Asteraceae</taxon>
        <taxon>Asteroideae</taxon>
        <taxon>Anthemideae</taxon>
        <taxon>Anthemidinae</taxon>
        <taxon>Tanacetum</taxon>
    </lineage>
</organism>
<feature type="domain" description="Band 7" evidence="5">
    <location>
        <begin position="57"/>
        <end position="203"/>
    </location>
</feature>
<dbReference type="Proteomes" id="UP001151760">
    <property type="component" value="Unassembled WGS sequence"/>
</dbReference>